<protein>
    <submittedName>
        <fullName evidence="1">Uncharacterized protein</fullName>
    </submittedName>
</protein>
<accession>A0A7G5CBJ2</accession>
<dbReference type="RefSeq" id="WP_182182904.1">
    <property type="nucleotide sequence ID" value="NZ_CP050530.1"/>
</dbReference>
<evidence type="ECO:0000313" key="1">
    <source>
        <dbReference type="EMBL" id="QMV46576.1"/>
    </source>
</evidence>
<dbReference type="AlphaFoldDB" id="A0A7G5CBJ2"/>
<dbReference type="Proteomes" id="UP000515596">
    <property type="component" value="Chromosome"/>
</dbReference>
<sequence>MSSIQLYERCDFRTIPAGRGVIPVLRHTAVRTFVRRGSVLADFTSNTKVSPQCLTLGSSKIDCKQAHYTTLSMKLPENWIPVSSTGMTPPATYKLQCSYSYVSSTGMTSEVNVTYCNTRSSNSCVSATFMTSFVVQFTFKSKRLLG</sequence>
<dbReference type="EMBL" id="CP050530">
    <property type="protein sequence ID" value="QMV46576.1"/>
    <property type="molecule type" value="Genomic_DNA"/>
</dbReference>
<evidence type="ECO:0000313" key="2">
    <source>
        <dbReference type="Proteomes" id="UP000515596"/>
    </source>
</evidence>
<gene>
    <name evidence="1" type="ORF">HC356_03820</name>
</gene>
<reference evidence="1 2" key="1">
    <citation type="journal article" date="2020" name="Mol. Biol. Evol.">
        <title>Life and death of selfish genes: comparative genomics reveals the dynamic evolution of cytoplasmic incompatibility.</title>
        <authorList>
            <person name="Martinez J."/>
            <person name="Klasson L."/>
            <person name="Welch J."/>
            <person name="Jiggins F.M."/>
        </authorList>
    </citation>
    <scope>NUCLEOTIDE SEQUENCE [LARGE SCALE GENOMIC DNA]</scope>
    <source>
        <strain evidence="1">WNik</strain>
    </source>
</reference>
<proteinExistence type="predicted"/>
<name>A0A7G5CBJ2_WOLPI</name>
<organism evidence="1 2">
    <name type="scientific">Wolbachia pipientis</name>
    <dbReference type="NCBI Taxonomy" id="955"/>
    <lineage>
        <taxon>Bacteria</taxon>
        <taxon>Pseudomonadati</taxon>
        <taxon>Pseudomonadota</taxon>
        <taxon>Alphaproteobacteria</taxon>
        <taxon>Rickettsiales</taxon>
        <taxon>Anaplasmataceae</taxon>
        <taxon>Wolbachieae</taxon>
        <taxon>Wolbachia</taxon>
    </lineage>
</organism>